<evidence type="ECO:0000313" key="11">
    <source>
        <dbReference type="Proteomes" id="UP000560000"/>
    </source>
</evidence>
<keyword evidence="6 8" id="KW-1133">Transmembrane helix</keyword>
<sequence length="504" mass="57193">MPNAPSASPVRPTSSTRRALGLLAILLVLMGFAFQGSRPLWSRDEGRYTDNALQMIASGDYLVPAYNVDRTNFNKPPMTAWLIAASVRTFGHNTWAVRTPYALAFIFTALLLAGMGRTLMPDKFWLPGLVYACTVFPFLSANIVSTDVFLTLFEALAGFGFVRAFLDAKARHPRRWAWLMWLGFGLAFLTKGPPGLMPLLAMVPFAARQNGWRGLGRLFTPVGLLIFLLVGLGWYAAVVLTHPGLLEHYLKYEVYDRVFTTVHDRHGQWYGWIKVYLPALLLGTLPWWWTLLRGMRAALTPSRLQSLWLQAGPKLFLLLWFVLPLCVFILARSRLPLYLMPLFVPLAMLLAYMLRARIDLRRTRQRVLLGAWIVLLLVVKAGAAYHRQPNIDNELRSQTFLAAVQNTRYDALVFIRDSDSQNDIDETTPWGMRLYLRKPIYGIPWRTADSRTTLCALAKRHPHLMYAVGWRTSVDEVTQALTTCAPGRFSILGKWDKHTLIALK</sequence>
<feature type="transmembrane region" description="Helical" evidence="8">
    <location>
        <begin position="311"/>
        <end position="331"/>
    </location>
</feature>
<evidence type="ECO:0000256" key="1">
    <source>
        <dbReference type="ARBA" id="ARBA00004651"/>
    </source>
</evidence>
<feature type="transmembrane region" description="Helical" evidence="8">
    <location>
        <begin position="148"/>
        <end position="166"/>
    </location>
</feature>
<feature type="transmembrane region" description="Helical" evidence="8">
    <location>
        <begin position="218"/>
        <end position="237"/>
    </location>
</feature>
<dbReference type="PANTHER" id="PTHR33908">
    <property type="entry name" value="MANNOSYLTRANSFERASE YKCB-RELATED"/>
    <property type="match status" value="1"/>
</dbReference>
<dbReference type="Proteomes" id="UP000560000">
    <property type="component" value="Unassembled WGS sequence"/>
</dbReference>
<dbReference type="GO" id="GO:0010041">
    <property type="term" value="P:response to iron(III) ion"/>
    <property type="evidence" value="ECO:0007669"/>
    <property type="project" value="TreeGrafter"/>
</dbReference>
<comment type="subcellular location">
    <subcellularLocation>
        <location evidence="1">Cell membrane</location>
        <topology evidence="1">Multi-pass membrane protein</topology>
    </subcellularLocation>
</comment>
<evidence type="ECO:0000256" key="5">
    <source>
        <dbReference type="ARBA" id="ARBA00022692"/>
    </source>
</evidence>
<dbReference type="EC" id="2.4.2.43" evidence="10"/>
<feature type="transmembrane region" description="Helical" evidence="8">
    <location>
        <begin position="124"/>
        <end position="141"/>
    </location>
</feature>
<dbReference type="GO" id="GO:0103015">
    <property type="term" value="F:4-amino-4-deoxy-L-arabinose transferase activity"/>
    <property type="evidence" value="ECO:0007669"/>
    <property type="project" value="UniProtKB-EC"/>
</dbReference>
<feature type="transmembrane region" description="Helical" evidence="8">
    <location>
        <begin position="101"/>
        <end position="118"/>
    </location>
</feature>
<feature type="transmembrane region" description="Helical" evidence="8">
    <location>
        <begin position="178"/>
        <end position="206"/>
    </location>
</feature>
<dbReference type="PANTHER" id="PTHR33908:SF3">
    <property type="entry name" value="UNDECAPRENYL PHOSPHATE-ALPHA-4-AMINO-4-DEOXY-L-ARABINOSE ARABINOSYL TRANSFERASE"/>
    <property type="match status" value="1"/>
</dbReference>
<evidence type="ECO:0000256" key="6">
    <source>
        <dbReference type="ARBA" id="ARBA00022989"/>
    </source>
</evidence>
<evidence type="ECO:0000256" key="2">
    <source>
        <dbReference type="ARBA" id="ARBA00022475"/>
    </source>
</evidence>
<dbReference type="OrthoDB" id="9775035at2"/>
<dbReference type="AlphaFoldDB" id="A0A841KL47"/>
<dbReference type="GO" id="GO:0005886">
    <property type="term" value="C:plasma membrane"/>
    <property type="evidence" value="ECO:0007669"/>
    <property type="project" value="UniProtKB-SubCell"/>
</dbReference>
<comment type="caution">
    <text evidence="10">The sequence shown here is derived from an EMBL/GenBank/DDBJ whole genome shotgun (WGS) entry which is preliminary data.</text>
</comment>
<feature type="transmembrane region" description="Helical" evidence="8">
    <location>
        <begin position="337"/>
        <end position="355"/>
    </location>
</feature>
<feature type="transmembrane region" description="Helical" evidence="8">
    <location>
        <begin position="20"/>
        <end position="37"/>
    </location>
</feature>
<evidence type="ECO:0000259" key="9">
    <source>
        <dbReference type="Pfam" id="PF13231"/>
    </source>
</evidence>
<keyword evidence="3 10" id="KW-0328">Glycosyltransferase</keyword>
<gene>
    <name evidence="10" type="ORF">HNQ86_001992</name>
</gene>
<evidence type="ECO:0000313" key="10">
    <source>
        <dbReference type="EMBL" id="MBB6184647.1"/>
    </source>
</evidence>
<keyword evidence="2" id="KW-1003">Cell membrane</keyword>
<evidence type="ECO:0000256" key="3">
    <source>
        <dbReference type="ARBA" id="ARBA00022676"/>
    </source>
</evidence>
<evidence type="ECO:0000256" key="7">
    <source>
        <dbReference type="ARBA" id="ARBA00023136"/>
    </source>
</evidence>
<dbReference type="InterPro" id="IPR050297">
    <property type="entry name" value="LipidA_mod_glycosyltrf_83"/>
</dbReference>
<reference evidence="10 11" key="1">
    <citation type="submission" date="2020-08" db="EMBL/GenBank/DDBJ databases">
        <title>Genomic Encyclopedia of Type Strains, Phase IV (KMG-IV): sequencing the most valuable type-strain genomes for metagenomic binning, comparative biology and taxonomic classification.</title>
        <authorList>
            <person name="Goeker M."/>
        </authorList>
    </citation>
    <scope>NUCLEOTIDE SEQUENCE [LARGE SCALE GENOMIC DNA]</scope>
    <source>
        <strain evidence="10 11">DSM 107085</strain>
    </source>
</reference>
<keyword evidence="5 8" id="KW-0812">Transmembrane</keyword>
<dbReference type="RefSeq" id="WP_043099084.1">
    <property type="nucleotide sequence ID" value="NZ_JACHET010000001.1"/>
</dbReference>
<evidence type="ECO:0000256" key="4">
    <source>
        <dbReference type="ARBA" id="ARBA00022679"/>
    </source>
</evidence>
<feature type="transmembrane region" description="Helical" evidence="8">
    <location>
        <begin position="367"/>
        <end position="386"/>
    </location>
</feature>
<dbReference type="InterPro" id="IPR038731">
    <property type="entry name" value="RgtA/B/C-like"/>
</dbReference>
<dbReference type="EMBL" id="JACHET010000001">
    <property type="protein sequence ID" value="MBB6184647.1"/>
    <property type="molecule type" value="Genomic_DNA"/>
</dbReference>
<proteinExistence type="predicted"/>
<dbReference type="Pfam" id="PF13231">
    <property type="entry name" value="PMT_2"/>
    <property type="match status" value="1"/>
</dbReference>
<dbReference type="GO" id="GO:0009103">
    <property type="term" value="P:lipopolysaccharide biosynthetic process"/>
    <property type="evidence" value="ECO:0007669"/>
    <property type="project" value="TreeGrafter"/>
</dbReference>
<feature type="transmembrane region" description="Helical" evidence="8">
    <location>
        <begin position="269"/>
        <end position="290"/>
    </location>
</feature>
<feature type="domain" description="Glycosyltransferase RgtA/B/C/D-like" evidence="9">
    <location>
        <begin position="74"/>
        <end position="230"/>
    </location>
</feature>
<accession>A0A841KL47</accession>
<protein>
    <submittedName>
        <fullName evidence="10">4-amino-4-deoxy-L-arabinose transferase</fullName>
        <ecNumber evidence="10">2.4.2.43</ecNumber>
    </submittedName>
</protein>
<keyword evidence="7 8" id="KW-0472">Membrane</keyword>
<name>A0A841KL47_9GAMM</name>
<organism evidence="10 11">
    <name type="scientific">Oleiagrimonas soli</name>
    <dbReference type="NCBI Taxonomy" id="1543381"/>
    <lineage>
        <taxon>Bacteria</taxon>
        <taxon>Pseudomonadati</taxon>
        <taxon>Pseudomonadota</taxon>
        <taxon>Gammaproteobacteria</taxon>
        <taxon>Lysobacterales</taxon>
        <taxon>Rhodanobacteraceae</taxon>
        <taxon>Oleiagrimonas</taxon>
    </lineage>
</organism>
<evidence type="ECO:0000256" key="8">
    <source>
        <dbReference type="SAM" id="Phobius"/>
    </source>
</evidence>
<keyword evidence="4 10" id="KW-0808">Transferase</keyword>